<feature type="transmembrane region" description="Helical" evidence="1">
    <location>
        <begin position="61"/>
        <end position="82"/>
    </location>
</feature>
<comment type="caution">
    <text evidence="2">The sequence shown here is derived from an EMBL/GenBank/DDBJ whole genome shotgun (WGS) entry which is preliminary data.</text>
</comment>
<dbReference type="Pfam" id="PF16933">
    <property type="entry name" value="PelG"/>
    <property type="match status" value="1"/>
</dbReference>
<evidence type="ECO:0000256" key="1">
    <source>
        <dbReference type="SAM" id="Phobius"/>
    </source>
</evidence>
<feature type="transmembrane region" description="Helical" evidence="1">
    <location>
        <begin position="399"/>
        <end position="419"/>
    </location>
</feature>
<gene>
    <name evidence="2" type="ORF">EV214_1297</name>
</gene>
<keyword evidence="1" id="KW-0812">Transmembrane</keyword>
<organism evidence="2 3">
    <name type="scientific">Marinisporobacter balticus</name>
    <dbReference type="NCBI Taxonomy" id="2018667"/>
    <lineage>
        <taxon>Bacteria</taxon>
        <taxon>Bacillati</taxon>
        <taxon>Bacillota</taxon>
        <taxon>Clostridia</taxon>
        <taxon>Peptostreptococcales</taxon>
        <taxon>Thermotaleaceae</taxon>
        <taxon>Marinisporobacter</taxon>
    </lineage>
</organism>
<dbReference type="EMBL" id="SLWV01000029">
    <property type="protein sequence ID" value="TCO69835.1"/>
    <property type="molecule type" value="Genomic_DNA"/>
</dbReference>
<sequence>MAGIGFELKKLFKDKGLLSTIRAYLYSTFVTVGPIIISVLVITMLQFLLKYIGIETNKRELLQVTIMYAFIFAVIISSGYCMMLSRYLSDRLYMQKKEDILPALYGSLTTIIIICGIIGILFYYRSPIDIVYKIFSYILFVGLTVEMILGVYVSAIKEFKKVAFSFLYGTILGLITGYILIKYKGVDEILSVVIGFDLCILVVIIILANEIQKYFREKSLLYFNFIKYFERFYLIFLTNLFFTMGLYVHNFAFWMMPEINRIIEGTYVYTPLYDIPAAYAFLSSIPTMIIFVVKVETGFYEKYKNYFALINHRGAYEDIEVAKRQMIKAVYREVVYIMKIQLVFTIGFLIVGIKLLPFIGFTSNMINIYSILVLGYYCVIIMFVIMTILLYYDHKKAACFVTLSFVMTSFVFTLMSMYIGQNSYGLGFFMSGLVSLVFAIMELEKYFNDIEYHVFCIQTGFKEADEGKLSHFIDKMNKIGG</sequence>
<dbReference type="Proteomes" id="UP000294919">
    <property type="component" value="Unassembled WGS sequence"/>
</dbReference>
<reference evidence="2 3" key="1">
    <citation type="submission" date="2019-03" db="EMBL/GenBank/DDBJ databases">
        <title>Genomic Encyclopedia of Type Strains, Phase IV (KMG-IV): sequencing the most valuable type-strain genomes for metagenomic binning, comparative biology and taxonomic classification.</title>
        <authorList>
            <person name="Goeker M."/>
        </authorList>
    </citation>
    <scope>NUCLEOTIDE SEQUENCE [LARGE SCALE GENOMIC DNA]</scope>
    <source>
        <strain evidence="2 3">DSM 102940</strain>
    </source>
</reference>
<dbReference type="RefSeq" id="WP_165916409.1">
    <property type="nucleotide sequence ID" value="NZ_SLWV01000029.1"/>
</dbReference>
<keyword evidence="1" id="KW-0472">Membrane</keyword>
<dbReference type="InterPro" id="IPR031617">
    <property type="entry name" value="PelG"/>
</dbReference>
<feature type="transmembrane region" description="Helical" evidence="1">
    <location>
        <begin position="276"/>
        <end position="295"/>
    </location>
</feature>
<keyword evidence="1" id="KW-1133">Transmembrane helix</keyword>
<feature type="transmembrane region" description="Helical" evidence="1">
    <location>
        <begin position="368"/>
        <end position="392"/>
    </location>
</feature>
<name>A0A4R2KT19_9FIRM</name>
<dbReference type="AlphaFoldDB" id="A0A4R2KT19"/>
<keyword evidence="3" id="KW-1185">Reference proteome</keyword>
<proteinExistence type="predicted"/>
<feature type="transmembrane region" description="Helical" evidence="1">
    <location>
        <begin position="162"/>
        <end position="183"/>
    </location>
</feature>
<feature type="transmembrane region" description="Helical" evidence="1">
    <location>
        <begin position="425"/>
        <end position="443"/>
    </location>
</feature>
<accession>A0A4R2KT19</accession>
<feature type="transmembrane region" description="Helical" evidence="1">
    <location>
        <begin position="232"/>
        <end position="256"/>
    </location>
</feature>
<feature type="transmembrane region" description="Helical" evidence="1">
    <location>
        <begin position="103"/>
        <end position="124"/>
    </location>
</feature>
<protein>
    <submittedName>
        <fullName evidence="2">Putative membrane protein</fullName>
    </submittedName>
</protein>
<feature type="transmembrane region" description="Helical" evidence="1">
    <location>
        <begin position="334"/>
        <end position="356"/>
    </location>
</feature>
<feature type="transmembrane region" description="Helical" evidence="1">
    <location>
        <begin position="130"/>
        <end position="155"/>
    </location>
</feature>
<feature type="transmembrane region" description="Helical" evidence="1">
    <location>
        <begin position="189"/>
        <end position="211"/>
    </location>
</feature>
<evidence type="ECO:0000313" key="3">
    <source>
        <dbReference type="Proteomes" id="UP000294919"/>
    </source>
</evidence>
<evidence type="ECO:0000313" key="2">
    <source>
        <dbReference type="EMBL" id="TCO69835.1"/>
    </source>
</evidence>
<feature type="transmembrane region" description="Helical" evidence="1">
    <location>
        <begin position="23"/>
        <end position="49"/>
    </location>
</feature>